<dbReference type="Proteomes" id="UP000092460">
    <property type="component" value="Unassembled WGS sequence"/>
</dbReference>
<feature type="region of interest" description="Disordered" evidence="1">
    <location>
        <begin position="452"/>
        <end position="477"/>
    </location>
</feature>
<evidence type="ECO:0000313" key="4">
    <source>
        <dbReference type="Proteomes" id="UP000092460"/>
    </source>
</evidence>
<dbReference type="PROSITE" id="PS51837">
    <property type="entry name" value="LITAF"/>
    <property type="match status" value="1"/>
</dbReference>
<reference evidence="3" key="2">
    <citation type="submission" date="2020-05" db="UniProtKB">
        <authorList>
            <consortium name="EnsemblMetazoa"/>
        </authorList>
    </citation>
    <scope>IDENTIFICATION</scope>
    <source>
        <strain evidence="3">IAEA</strain>
    </source>
</reference>
<feature type="compositionally biased region" description="Basic and acidic residues" evidence="1">
    <location>
        <begin position="514"/>
        <end position="526"/>
    </location>
</feature>
<proteinExistence type="predicted"/>
<feature type="region of interest" description="Disordered" evidence="1">
    <location>
        <begin position="254"/>
        <end position="280"/>
    </location>
</feature>
<keyword evidence="4" id="KW-1185">Reference proteome</keyword>
<dbReference type="SMART" id="SM00714">
    <property type="entry name" value="LITAF"/>
    <property type="match status" value="1"/>
</dbReference>
<dbReference type="EnsemblMetazoa" id="GPPI040543-RA">
    <property type="protein sequence ID" value="GPPI040543-PA"/>
    <property type="gene ID" value="GPPI040543"/>
</dbReference>
<reference evidence="4" key="1">
    <citation type="submission" date="2015-01" db="EMBL/GenBank/DDBJ databases">
        <authorList>
            <person name="Aksoy S."/>
            <person name="Warren W."/>
            <person name="Wilson R.K."/>
        </authorList>
    </citation>
    <scope>NUCLEOTIDE SEQUENCE [LARGE SCALE GENOMIC DNA]</scope>
    <source>
        <strain evidence="4">IAEA</strain>
    </source>
</reference>
<dbReference type="STRING" id="67801.A0A1B0BU27"/>
<evidence type="ECO:0000313" key="3">
    <source>
        <dbReference type="EnsemblMetazoa" id="GPPI040543-PA"/>
    </source>
</evidence>
<accession>A0A1B0BU27</accession>
<feature type="region of interest" description="Disordered" evidence="1">
    <location>
        <begin position="50"/>
        <end position="80"/>
    </location>
</feature>
<protein>
    <recommendedName>
        <fullName evidence="2">LITAF domain-containing protein</fullName>
    </recommendedName>
</protein>
<dbReference type="VEuPathDB" id="VectorBase:GPPI040543"/>
<evidence type="ECO:0000256" key="1">
    <source>
        <dbReference type="SAM" id="MobiDB-lite"/>
    </source>
</evidence>
<dbReference type="AlphaFoldDB" id="A0A1B0BU27"/>
<feature type="region of interest" description="Disordered" evidence="1">
    <location>
        <begin position="507"/>
        <end position="526"/>
    </location>
</feature>
<evidence type="ECO:0000259" key="2">
    <source>
        <dbReference type="PROSITE" id="PS51837"/>
    </source>
</evidence>
<sequence length="526" mass="59600">MESETKNVGENAIHYVRCLKCRKILKCSRFDTAVLLDHIRTDHPEIEIVGKGSEPKATSQRSSLRPSHRDTTVSDSVLSRNGAPDIEMTHYSIKSEQLDSLPEIKHCNHDNNSETKVIYTRRYKINTPPATTLNTHSLRTPAKRNLYRTSIEKWRPANGTIYCPKCGCNKRPLIKTRTERFTYNNCGACCLLGKPGCNDFGEKRKSEIATANGENAIHYVRCLKCRKILKCSRFDTAVLLDHIRTDHPEIEIVGKGSEPKATSQRSSLRPSHRDTTVSDSVLSRNVDSLPEIKHCNHDNNSETKVIYTRRYKINTPPATTLNTHSLRTPAKRNLYRTSIEKWRPANGTIYCPKCGCNKRPLIKTRTERFTYNNCGACCLLGCWPFCFLPCLFPGQNVEYLHCANCKTFLGLYDRDCNCIKPNREYVENKSNAQENDIDATSPPKQGTLTYTRNGGGAEVESMPTKEEKQHLPSVVIDGKPVPPETLVKLQKLRKYSKIAGIDIDELGIDTEAFPPERNESEHKKDN</sequence>
<feature type="domain" description="LITAF" evidence="2">
    <location>
        <begin position="331"/>
        <end position="414"/>
    </location>
</feature>
<feature type="compositionally biased region" description="Polar residues" evidence="1">
    <location>
        <begin position="260"/>
        <end position="269"/>
    </location>
</feature>
<dbReference type="InterPro" id="IPR006629">
    <property type="entry name" value="LITAF"/>
</dbReference>
<dbReference type="Pfam" id="PF10601">
    <property type="entry name" value="zf-LITAF-like"/>
    <property type="match status" value="1"/>
</dbReference>
<dbReference type="EMBL" id="JXJN01020459">
    <property type="status" value="NOT_ANNOTATED_CDS"/>
    <property type="molecule type" value="Genomic_DNA"/>
</dbReference>
<name>A0A1B0BU27_9MUSC</name>
<feature type="compositionally biased region" description="Polar residues" evidence="1">
    <location>
        <begin position="56"/>
        <end position="65"/>
    </location>
</feature>
<organism evidence="3 4">
    <name type="scientific">Glossina palpalis gambiensis</name>
    <dbReference type="NCBI Taxonomy" id="67801"/>
    <lineage>
        <taxon>Eukaryota</taxon>
        <taxon>Metazoa</taxon>
        <taxon>Ecdysozoa</taxon>
        <taxon>Arthropoda</taxon>
        <taxon>Hexapoda</taxon>
        <taxon>Insecta</taxon>
        <taxon>Pterygota</taxon>
        <taxon>Neoptera</taxon>
        <taxon>Endopterygota</taxon>
        <taxon>Diptera</taxon>
        <taxon>Brachycera</taxon>
        <taxon>Muscomorpha</taxon>
        <taxon>Hippoboscoidea</taxon>
        <taxon>Glossinidae</taxon>
        <taxon>Glossina</taxon>
    </lineage>
</organism>